<protein>
    <submittedName>
        <fullName evidence="5">V-RMIL protein</fullName>
    </submittedName>
</protein>
<feature type="domain" description="Protein kinase" evidence="4">
    <location>
        <begin position="238"/>
        <end position="491"/>
    </location>
</feature>
<keyword evidence="3" id="KW-1133">Transmembrane helix</keyword>
<dbReference type="InterPro" id="IPR011009">
    <property type="entry name" value="Kinase-like_dom_sf"/>
</dbReference>
<dbReference type="PROSITE" id="PS00107">
    <property type="entry name" value="PROTEIN_KINASE_ATP"/>
    <property type="match status" value="1"/>
</dbReference>
<dbReference type="PROSITE" id="PS00109">
    <property type="entry name" value="PROTEIN_KINASE_TYR"/>
    <property type="match status" value="1"/>
</dbReference>
<evidence type="ECO:0000259" key="4">
    <source>
        <dbReference type="PROSITE" id="PS50011"/>
    </source>
</evidence>
<dbReference type="PROSITE" id="PS50011">
    <property type="entry name" value="PROTEIN_KINASE_DOM"/>
    <property type="match status" value="1"/>
</dbReference>
<dbReference type="GO" id="GO:0005524">
    <property type="term" value="F:ATP binding"/>
    <property type="evidence" value="ECO:0007669"/>
    <property type="project" value="UniProtKB-UniRule"/>
</dbReference>
<keyword evidence="6" id="KW-1185">Reference proteome</keyword>
<dbReference type="EMBL" id="CAJNDS010002480">
    <property type="protein sequence ID" value="CAE7493036.1"/>
    <property type="molecule type" value="Genomic_DNA"/>
</dbReference>
<dbReference type="InterPro" id="IPR017441">
    <property type="entry name" value="Protein_kinase_ATP_BS"/>
</dbReference>
<feature type="binding site" evidence="1">
    <location>
        <position position="265"/>
    </location>
    <ligand>
        <name>ATP</name>
        <dbReference type="ChEBI" id="CHEBI:30616"/>
    </ligand>
</feature>
<keyword evidence="1" id="KW-0547">Nucleotide-binding</keyword>
<keyword evidence="1" id="KW-0067">ATP-binding</keyword>
<feature type="transmembrane region" description="Helical" evidence="3">
    <location>
        <begin position="12"/>
        <end position="34"/>
    </location>
</feature>
<dbReference type="Proteomes" id="UP000604046">
    <property type="component" value="Unassembled WGS sequence"/>
</dbReference>
<accession>A0A812ST08</accession>
<dbReference type="Pfam" id="PF00069">
    <property type="entry name" value="Pkinase"/>
    <property type="match status" value="1"/>
</dbReference>
<dbReference type="InterPro" id="IPR000719">
    <property type="entry name" value="Prot_kinase_dom"/>
</dbReference>
<dbReference type="PANTHER" id="PTHR44329:SF214">
    <property type="entry name" value="PROTEIN KINASE DOMAIN-CONTAINING PROTEIN"/>
    <property type="match status" value="1"/>
</dbReference>
<feature type="region of interest" description="Disordered" evidence="2">
    <location>
        <begin position="193"/>
        <end position="227"/>
    </location>
</feature>
<evidence type="ECO:0000313" key="5">
    <source>
        <dbReference type="EMBL" id="CAE7493036.1"/>
    </source>
</evidence>
<dbReference type="InterPro" id="IPR008266">
    <property type="entry name" value="Tyr_kinase_AS"/>
</dbReference>
<sequence length="491" mass="54095">MANDASSHTSKQLALVSMTCVTSLLFIIVGFPCATRLWDLSFRVNSSLNVLISLSVLLLRPSWKTTCLLRISLLLNSAGMFTISYQWCADFDAWAIGLMMSVGYQTLAGLVLVRTHVPRHVLLHLVGTVSCYMARADSPSPLSLIEGRHWAATIVTPAVICVTVMWYSAGDFLIRKFVAVASILAMSPEKLERHYPSGSTSEGRSPTRSPTRSGRSSASSGSGSSWGKRDFARVPDGLEIVSYVGSGSFGKVYYCAWGDQHVAAKVMSWTTQQIRKFDPLREAKLCLELSHEKLVRAYNFFQHPAGPNEDVQEVWIVQEWCDKGTLASFCDTPRCDGRGLRYVKSIMLDVAEACAYLHSRDIIHGDLTASNVLLQTRPTQAPQAGEREPIEFVCKVGDFGLARVLEENSTSFLTTQLGTISHMPPELLELDASSKRMSRKADVYAMGILLYHALSGKVPYAGLLSAQIIVFAAGPLQKVARYSCPRRLLRL</sequence>
<organism evidence="5 6">
    <name type="scientific">Symbiodinium natans</name>
    <dbReference type="NCBI Taxonomy" id="878477"/>
    <lineage>
        <taxon>Eukaryota</taxon>
        <taxon>Sar</taxon>
        <taxon>Alveolata</taxon>
        <taxon>Dinophyceae</taxon>
        <taxon>Suessiales</taxon>
        <taxon>Symbiodiniaceae</taxon>
        <taxon>Symbiodinium</taxon>
    </lineage>
</organism>
<feature type="compositionally biased region" description="Low complexity" evidence="2">
    <location>
        <begin position="196"/>
        <end position="225"/>
    </location>
</feature>
<dbReference type="Gene3D" id="1.10.510.10">
    <property type="entry name" value="Transferase(Phosphotransferase) domain 1"/>
    <property type="match status" value="1"/>
</dbReference>
<dbReference type="OrthoDB" id="420396at2759"/>
<feature type="transmembrane region" description="Helical" evidence="3">
    <location>
        <begin position="93"/>
        <end position="113"/>
    </location>
</feature>
<comment type="caution">
    <text evidence="5">The sequence shown here is derived from an EMBL/GenBank/DDBJ whole genome shotgun (WGS) entry which is preliminary data.</text>
</comment>
<evidence type="ECO:0000256" key="2">
    <source>
        <dbReference type="SAM" id="MobiDB-lite"/>
    </source>
</evidence>
<keyword evidence="3" id="KW-0472">Membrane</keyword>
<dbReference type="InterPro" id="IPR051681">
    <property type="entry name" value="Ser/Thr_Kinases-Pseudokinases"/>
</dbReference>
<proteinExistence type="predicted"/>
<keyword evidence="3" id="KW-0812">Transmembrane</keyword>
<name>A0A812ST08_9DINO</name>
<feature type="transmembrane region" description="Helical" evidence="3">
    <location>
        <begin position="148"/>
        <end position="167"/>
    </location>
</feature>
<dbReference type="PANTHER" id="PTHR44329">
    <property type="entry name" value="SERINE/THREONINE-PROTEIN KINASE TNNI3K-RELATED"/>
    <property type="match status" value="1"/>
</dbReference>
<reference evidence="5" key="1">
    <citation type="submission" date="2021-02" db="EMBL/GenBank/DDBJ databases">
        <authorList>
            <person name="Dougan E. K."/>
            <person name="Rhodes N."/>
            <person name="Thang M."/>
            <person name="Chan C."/>
        </authorList>
    </citation>
    <scope>NUCLEOTIDE SEQUENCE</scope>
</reference>
<dbReference type="AlphaFoldDB" id="A0A812ST08"/>
<gene>
    <name evidence="5" type="primary">V-RMIL</name>
    <name evidence="5" type="ORF">SNAT2548_LOCUS27625</name>
</gene>
<evidence type="ECO:0000313" key="6">
    <source>
        <dbReference type="Proteomes" id="UP000604046"/>
    </source>
</evidence>
<dbReference type="SUPFAM" id="SSF56112">
    <property type="entry name" value="Protein kinase-like (PK-like)"/>
    <property type="match status" value="1"/>
</dbReference>
<evidence type="ECO:0000256" key="3">
    <source>
        <dbReference type="SAM" id="Phobius"/>
    </source>
</evidence>
<evidence type="ECO:0000256" key="1">
    <source>
        <dbReference type="PROSITE-ProRule" id="PRU10141"/>
    </source>
</evidence>
<dbReference type="GO" id="GO:0004674">
    <property type="term" value="F:protein serine/threonine kinase activity"/>
    <property type="evidence" value="ECO:0007669"/>
    <property type="project" value="TreeGrafter"/>
</dbReference>